<evidence type="ECO:0000313" key="3">
    <source>
        <dbReference type="Proteomes" id="UP000317763"/>
    </source>
</evidence>
<evidence type="ECO:0000256" key="1">
    <source>
        <dbReference type="SAM" id="MobiDB-lite"/>
    </source>
</evidence>
<feature type="compositionally biased region" description="Basic and acidic residues" evidence="1">
    <location>
        <begin position="1"/>
        <end position="17"/>
    </location>
</feature>
<dbReference type="InterPro" id="IPR036390">
    <property type="entry name" value="WH_DNA-bd_sf"/>
</dbReference>
<protein>
    <submittedName>
        <fullName evidence="2">Uncharacterized protein</fullName>
    </submittedName>
</protein>
<dbReference type="Proteomes" id="UP000317763">
    <property type="component" value="Unassembled WGS sequence"/>
</dbReference>
<evidence type="ECO:0000313" key="2">
    <source>
        <dbReference type="EMBL" id="TSE29275.1"/>
    </source>
</evidence>
<sequence length="152" mass="16955">MSKHPIPSERRVRRESSPEPNLFTDEPSLPIRVCLQSEEAALQRVRDVVRARARGEETAVQTVVSFTSMQALLEVLSPRRAQLLDSVKAQGAYESIEALARALGRPRSAVSRDVRRLAGVGLLQLSNQPLSGHGRRCAVRVPPRRVRFELDL</sequence>
<keyword evidence="3" id="KW-1185">Reference proteome</keyword>
<dbReference type="Pfam" id="PF25212">
    <property type="entry name" value="HVO_A0114"/>
    <property type="match status" value="1"/>
</dbReference>
<dbReference type="STRING" id="307486.GCA_000807215_00905"/>
<organism evidence="2 3">
    <name type="scientific">Tepidimonas taiwanensis</name>
    <dbReference type="NCBI Taxonomy" id="307486"/>
    <lineage>
        <taxon>Bacteria</taxon>
        <taxon>Pseudomonadati</taxon>
        <taxon>Pseudomonadota</taxon>
        <taxon>Betaproteobacteria</taxon>
        <taxon>Burkholderiales</taxon>
        <taxon>Tepidimonas</taxon>
    </lineage>
</organism>
<dbReference type="AlphaFoldDB" id="A0A554X0G7"/>
<reference evidence="2 3" key="1">
    <citation type="submission" date="2019-07" db="EMBL/GenBank/DDBJ databases">
        <title>Tepidimonas taiwanensis I1-1 draft genome.</title>
        <authorList>
            <person name="Da Costa M.S."/>
            <person name="Froufe H.J.C."/>
            <person name="Egas C."/>
            <person name="Albuquerque L."/>
        </authorList>
    </citation>
    <scope>NUCLEOTIDE SEQUENCE [LARGE SCALE GENOMIC DNA]</scope>
    <source>
        <strain evidence="2 3">I1-1</strain>
    </source>
</reference>
<accession>A0A554X0G7</accession>
<dbReference type="SUPFAM" id="SSF46785">
    <property type="entry name" value="Winged helix' DNA-binding domain"/>
    <property type="match status" value="1"/>
</dbReference>
<feature type="region of interest" description="Disordered" evidence="1">
    <location>
        <begin position="1"/>
        <end position="25"/>
    </location>
</feature>
<name>A0A554X0G7_9BURK</name>
<proteinExistence type="predicted"/>
<dbReference type="RefSeq" id="WP_143898457.1">
    <property type="nucleotide sequence ID" value="NZ_JTKY01000043.1"/>
</dbReference>
<dbReference type="EMBL" id="VJOM01000037">
    <property type="protein sequence ID" value="TSE29275.1"/>
    <property type="molecule type" value="Genomic_DNA"/>
</dbReference>
<gene>
    <name evidence="2" type="ORF">Ttaiw_02348</name>
</gene>
<comment type="caution">
    <text evidence="2">The sequence shown here is derived from an EMBL/GenBank/DDBJ whole genome shotgun (WGS) entry which is preliminary data.</text>
</comment>